<keyword evidence="1" id="KW-0812">Transmembrane</keyword>
<evidence type="ECO:0000256" key="1">
    <source>
        <dbReference type="SAM" id="Phobius"/>
    </source>
</evidence>
<keyword evidence="1" id="KW-1133">Transmembrane helix</keyword>
<dbReference type="OrthoDB" id="982714at2"/>
<dbReference type="InterPro" id="IPR029039">
    <property type="entry name" value="Flavoprotein-like_sf"/>
</dbReference>
<dbReference type="RefSeq" id="WP_091868369.1">
    <property type="nucleotide sequence ID" value="NZ_FNAO01000005.1"/>
</dbReference>
<feature type="transmembrane region" description="Helical" evidence="1">
    <location>
        <begin position="7"/>
        <end position="26"/>
    </location>
</feature>
<dbReference type="AlphaFoldDB" id="A0A1G7CWR8"/>
<dbReference type="SUPFAM" id="SSF52218">
    <property type="entry name" value="Flavoproteins"/>
    <property type="match status" value="1"/>
</dbReference>
<dbReference type="STRING" id="641691.SAMN05421636_10561"/>
<accession>A0A1G7CWR8</accession>
<sequence>MKSLKNIVLFTMSLIGVLFLGALWYMNTYSMDEAKAFEVHSPNLEKKLLVATQGSDFKNSVTAGIVEYYEQDSIYIKVIDVSDLGDIDPKNFDALLIIHTWENRKPPTSVQTFTDKNQNTKNKTVMLTTSGEGSYKMGDVDAITGESIVADAPLIVDKIINKLKPLLEK</sequence>
<keyword evidence="1" id="KW-0472">Membrane</keyword>
<protein>
    <submittedName>
        <fullName evidence="2">Uncharacterized protein</fullName>
    </submittedName>
</protein>
<evidence type="ECO:0000313" key="3">
    <source>
        <dbReference type="Proteomes" id="UP000199109"/>
    </source>
</evidence>
<keyword evidence="3" id="KW-1185">Reference proteome</keyword>
<dbReference type="EMBL" id="FNAO01000005">
    <property type="protein sequence ID" value="SDE43683.1"/>
    <property type="molecule type" value="Genomic_DNA"/>
</dbReference>
<dbReference type="Proteomes" id="UP000199109">
    <property type="component" value="Unassembled WGS sequence"/>
</dbReference>
<reference evidence="2 3" key="1">
    <citation type="submission" date="2016-10" db="EMBL/GenBank/DDBJ databases">
        <authorList>
            <person name="de Groot N.N."/>
        </authorList>
    </citation>
    <scope>NUCLEOTIDE SEQUENCE [LARGE SCALE GENOMIC DNA]</scope>
    <source>
        <strain evidence="2 3">DSM 23421</strain>
    </source>
</reference>
<organism evidence="2 3">
    <name type="scientific">Pricia antarctica</name>
    <dbReference type="NCBI Taxonomy" id="641691"/>
    <lineage>
        <taxon>Bacteria</taxon>
        <taxon>Pseudomonadati</taxon>
        <taxon>Bacteroidota</taxon>
        <taxon>Flavobacteriia</taxon>
        <taxon>Flavobacteriales</taxon>
        <taxon>Flavobacteriaceae</taxon>
        <taxon>Pricia</taxon>
    </lineage>
</organism>
<proteinExistence type="predicted"/>
<name>A0A1G7CWR8_9FLAO</name>
<gene>
    <name evidence="2" type="ORF">SAMN05421636_10561</name>
</gene>
<evidence type="ECO:0000313" key="2">
    <source>
        <dbReference type="EMBL" id="SDE43683.1"/>
    </source>
</evidence>